<evidence type="ECO:0000256" key="2">
    <source>
        <dbReference type="ARBA" id="ARBA00023204"/>
    </source>
</evidence>
<feature type="domain" description="HhH-GPD" evidence="3">
    <location>
        <begin position="1"/>
        <end position="157"/>
    </location>
</feature>
<keyword evidence="1" id="KW-0227">DNA damage</keyword>
<dbReference type="SMART" id="SM00478">
    <property type="entry name" value="ENDO3c"/>
    <property type="match status" value="1"/>
</dbReference>
<dbReference type="InterPro" id="IPR051912">
    <property type="entry name" value="Alkylbase_DNA_Glycosylase/TA"/>
</dbReference>
<reference evidence="4" key="1">
    <citation type="journal article" date="2015" name="Nature">
        <title>Complex archaea that bridge the gap between prokaryotes and eukaryotes.</title>
        <authorList>
            <person name="Spang A."/>
            <person name="Saw J.H."/>
            <person name="Jorgensen S.L."/>
            <person name="Zaremba-Niedzwiedzka K."/>
            <person name="Martijn J."/>
            <person name="Lind A.E."/>
            <person name="van Eijk R."/>
            <person name="Schleper C."/>
            <person name="Guy L."/>
            <person name="Ettema T.J."/>
        </authorList>
    </citation>
    <scope>NUCLEOTIDE SEQUENCE</scope>
</reference>
<dbReference type="GO" id="GO:0032993">
    <property type="term" value="C:protein-DNA complex"/>
    <property type="evidence" value="ECO:0007669"/>
    <property type="project" value="TreeGrafter"/>
</dbReference>
<dbReference type="GO" id="GO:0043916">
    <property type="term" value="F:DNA-7-methylguanine glycosylase activity"/>
    <property type="evidence" value="ECO:0007669"/>
    <property type="project" value="TreeGrafter"/>
</dbReference>
<dbReference type="InterPro" id="IPR003265">
    <property type="entry name" value="HhH-GPD_domain"/>
</dbReference>
<comment type="caution">
    <text evidence="4">The sequence shown here is derived from an EMBL/GenBank/DDBJ whole genome shotgun (WGS) entry which is preliminary data.</text>
</comment>
<dbReference type="EMBL" id="LAZR01036216">
    <property type="protein sequence ID" value="KKL25430.1"/>
    <property type="molecule type" value="Genomic_DNA"/>
</dbReference>
<gene>
    <name evidence="4" type="ORF">LCGC14_2405380</name>
</gene>
<dbReference type="Gene3D" id="1.10.1670.10">
    <property type="entry name" value="Helix-hairpin-Helix base-excision DNA repair enzymes (C-terminal)"/>
    <property type="match status" value="1"/>
</dbReference>
<accession>A0A0F9BU23</accession>
<evidence type="ECO:0000256" key="1">
    <source>
        <dbReference type="ARBA" id="ARBA00022763"/>
    </source>
</evidence>
<name>A0A0F9BU23_9ZZZZ</name>
<dbReference type="GO" id="GO:0006285">
    <property type="term" value="P:base-excision repair, AP site formation"/>
    <property type="evidence" value="ECO:0007669"/>
    <property type="project" value="TreeGrafter"/>
</dbReference>
<proteinExistence type="predicted"/>
<evidence type="ECO:0000259" key="3">
    <source>
        <dbReference type="SMART" id="SM00478"/>
    </source>
</evidence>
<dbReference type="InterPro" id="IPR023170">
    <property type="entry name" value="HhH_base_excis_C"/>
</dbReference>
<keyword evidence="2" id="KW-0234">DNA repair</keyword>
<dbReference type="Gene3D" id="1.10.340.30">
    <property type="entry name" value="Hypothetical protein, domain 2"/>
    <property type="match status" value="1"/>
</dbReference>
<feature type="non-terminal residue" evidence="4">
    <location>
        <position position="1"/>
    </location>
</feature>
<sequence>QQVTVLGAATLTGRFVEHYGDPLPPGFDQHLFRLFPTPEQVIGGNVKDVGFPNTRANTITDYCKAYINGDFEFEGRTSLDEIIAKLTSVKGVGDWTANYIAMRALRETDAFPSGDLGLTKAYGFLTQENTTPKELSLVSEKWRPWRSYAAVHLWNSL</sequence>
<dbReference type="GO" id="GO:0006307">
    <property type="term" value="P:DNA alkylation repair"/>
    <property type="evidence" value="ECO:0007669"/>
    <property type="project" value="TreeGrafter"/>
</dbReference>
<dbReference type="PANTHER" id="PTHR43003:SF13">
    <property type="entry name" value="DNA-3-METHYLADENINE GLYCOSYLASE 2"/>
    <property type="match status" value="1"/>
</dbReference>
<protein>
    <recommendedName>
        <fullName evidence="3">HhH-GPD domain-containing protein</fullName>
    </recommendedName>
</protein>
<organism evidence="4">
    <name type="scientific">marine sediment metagenome</name>
    <dbReference type="NCBI Taxonomy" id="412755"/>
    <lineage>
        <taxon>unclassified sequences</taxon>
        <taxon>metagenomes</taxon>
        <taxon>ecological metagenomes</taxon>
    </lineage>
</organism>
<dbReference type="InterPro" id="IPR011257">
    <property type="entry name" value="DNA_glycosylase"/>
</dbReference>
<dbReference type="GO" id="GO:0008725">
    <property type="term" value="F:DNA-3-methyladenine glycosylase activity"/>
    <property type="evidence" value="ECO:0007669"/>
    <property type="project" value="TreeGrafter"/>
</dbReference>
<dbReference type="GO" id="GO:0032131">
    <property type="term" value="F:alkylated DNA binding"/>
    <property type="evidence" value="ECO:0007669"/>
    <property type="project" value="TreeGrafter"/>
</dbReference>
<dbReference type="GO" id="GO:0005737">
    <property type="term" value="C:cytoplasm"/>
    <property type="evidence" value="ECO:0007669"/>
    <property type="project" value="TreeGrafter"/>
</dbReference>
<dbReference type="PANTHER" id="PTHR43003">
    <property type="entry name" value="DNA-3-METHYLADENINE GLYCOSYLASE"/>
    <property type="match status" value="1"/>
</dbReference>
<dbReference type="SUPFAM" id="SSF48150">
    <property type="entry name" value="DNA-glycosylase"/>
    <property type="match status" value="1"/>
</dbReference>
<dbReference type="AlphaFoldDB" id="A0A0F9BU23"/>
<evidence type="ECO:0000313" key="4">
    <source>
        <dbReference type="EMBL" id="KKL25430.1"/>
    </source>
</evidence>
<dbReference type="CDD" id="cd00056">
    <property type="entry name" value="ENDO3c"/>
    <property type="match status" value="1"/>
</dbReference>